<dbReference type="InterPro" id="IPR036291">
    <property type="entry name" value="NAD(P)-bd_dom_sf"/>
</dbReference>
<dbReference type="Pfam" id="PF01842">
    <property type="entry name" value="ACT"/>
    <property type="match status" value="1"/>
</dbReference>
<feature type="domain" description="ACT" evidence="15">
    <location>
        <begin position="342"/>
        <end position="419"/>
    </location>
</feature>
<dbReference type="CDD" id="cd04881">
    <property type="entry name" value="ACT_HSDH-Hom"/>
    <property type="match status" value="1"/>
</dbReference>
<proteinExistence type="inferred from homology"/>
<keyword evidence="6 13" id="KW-0028">Amino-acid biosynthesis</keyword>
<dbReference type="EMBL" id="SOKJ01000220">
    <property type="protein sequence ID" value="TET10514.1"/>
    <property type="molecule type" value="Genomic_DNA"/>
</dbReference>
<dbReference type="PROSITE" id="PS51671">
    <property type="entry name" value="ACT"/>
    <property type="match status" value="1"/>
</dbReference>
<dbReference type="Gene3D" id="3.40.50.720">
    <property type="entry name" value="NAD(P)-binding Rossmann-like Domain"/>
    <property type="match status" value="1"/>
</dbReference>
<dbReference type="NCBIfam" id="NF004976">
    <property type="entry name" value="PRK06349.1"/>
    <property type="match status" value="1"/>
</dbReference>
<dbReference type="PANTHER" id="PTHR43331:SF1">
    <property type="entry name" value="HOMOSERINE DEHYDROGENASE"/>
    <property type="match status" value="1"/>
</dbReference>
<evidence type="ECO:0000256" key="8">
    <source>
        <dbReference type="ARBA" id="ARBA00022857"/>
    </source>
</evidence>
<keyword evidence="10 13" id="KW-0486">Methionine biosynthesis</keyword>
<dbReference type="InterPro" id="IPR002912">
    <property type="entry name" value="ACT_dom"/>
</dbReference>
<dbReference type="FunFam" id="3.30.70.260:FF:000030">
    <property type="entry name" value="Homoserine dehydrogenase"/>
    <property type="match status" value="1"/>
</dbReference>
<evidence type="ECO:0000256" key="3">
    <source>
        <dbReference type="ARBA" id="ARBA00006753"/>
    </source>
</evidence>
<name>A0A523RXK1_UNCAE</name>
<dbReference type="AlphaFoldDB" id="A0A523RXK1"/>
<dbReference type="InterPro" id="IPR005106">
    <property type="entry name" value="Asp/hSer_DH_NAD-bd"/>
</dbReference>
<protein>
    <recommendedName>
        <fullName evidence="5 13">Homoserine dehydrogenase</fullName>
        <ecNumber evidence="4 13">1.1.1.3</ecNumber>
    </recommendedName>
</protein>
<dbReference type="InterPro" id="IPR045865">
    <property type="entry name" value="ACT-like_dom_sf"/>
</dbReference>
<accession>A0A523RXK1</accession>
<dbReference type="InterPro" id="IPR016204">
    <property type="entry name" value="HDH"/>
</dbReference>
<dbReference type="PROSITE" id="PS01042">
    <property type="entry name" value="HOMOSER_DHGENASE"/>
    <property type="match status" value="1"/>
</dbReference>
<comment type="similarity">
    <text evidence="3 14">Belongs to the homoserine dehydrogenase family.</text>
</comment>
<dbReference type="UniPathway" id="UPA00051">
    <property type="reaction ID" value="UER00465"/>
</dbReference>
<evidence type="ECO:0000256" key="6">
    <source>
        <dbReference type="ARBA" id="ARBA00022605"/>
    </source>
</evidence>
<dbReference type="Gene3D" id="3.30.70.260">
    <property type="match status" value="1"/>
</dbReference>
<dbReference type="SUPFAM" id="SSF55347">
    <property type="entry name" value="Glyceraldehyde-3-phosphate dehydrogenase-like, C-terminal domain"/>
    <property type="match status" value="1"/>
</dbReference>
<evidence type="ECO:0000256" key="9">
    <source>
        <dbReference type="ARBA" id="ARBA00023002"/>
    </source>
</evidence>
<evidence type="ECO:0000256" key="12">
    <source>
        <dbReference type="PIRSR" id="PIRSR000098-2"/>
    </source>
</evidence>
<feature type="active site" description="Proton donor" evidence="11">
    <location>
        <position position="202"/>
    </location>
</feature>
<evidence type="ECO:0000256" key="14">
    <source>
        <dbReference type="RuleBase" id="RU004171"/>
    </source>
</evidence>
<evidence type="ECO:0000256" key="4">
    <source>
        <dbReference type="ARBA" id="ARBA00013213"/>
    </source>
</evidence>
<feature type="binding site" evidence="12">
    <location>
        <position position="187"/>
    </location>
    <ligand>
        <name>L-homoserine</name>
        <dbReference type="ChEBI" id="CHEBI:57476"/>
    </ligand>
</feature>
<dbReference type="PANTHER" id="PTHR43331">
    <property type="entry name" value="HOMOSERINE DEHYDROGENASE"/>
    <property type="match status" value="1"/>
</dbReference>
<dbReference type="EC" id="1.1.1.3" evidence="4 13"/>
<dbReference type="FunFam" id="3.30.360.10:FF:000005">
    <property type="entry name" value="Homoserine dehydrogenase"/>
    <property type="match status" value="1"/>
</dbReference>
<dbReference type="Pfam" id="PF03447">
    <property type="entry name" value="NAD_binding_3"/>
    <property type="match status" value="1"/>
</dbReference>
<dbReference type="InterPro" id="IPR001342">
    <property type="entry name" value="HDH_cat"/>
</dbReference>
<evidence type="ECO:0000256" key="5">
    <source>
        <dbReference type="ARBA" id="ARBA00013376"/>
    </source>
</evidence>
<evidence type="ECO:0000313" key="17">
    <source>
        <dbReference type="Proteomes" id="UP000316360"/>
    </source>
</evidence>
<comment type="catalytic activity">
    <reaction evidence="13">
        <text>L-homoserine + NADP(+) = L-aspartate 4-semialdehyde + NADPH + H(+)</text>
        <dbReference type="Rhea" id="RHEA:15761"/>
        <dbReference type="ChEBI" id="CHEBI:15378"/>
        <dbReference type="ChEBI" id="CHEBI:57476"/>
        <dbReference type="ChEBI" id="CHEBI:57783"/>
        <dbReference type="ChEBI" id="CHEBI:58349"/>
        <dbReference type="ChEBI" id="CHEBI:537519"/>
        <dbReference type="EC" id="1.1.1.3"/>
    </reaction>
</comment>
<organism evidence="16 17">
    <name type="scientific">Aerophobetes bacterium</name>
    <dbReference type="NCBI Taxonomy" id="2030807"/>
    <lineage>
        <taxon>Bacteria</taxon>
        <taxon>Candidatus Aerophobota</taxon>
    </lineage>
</organism>
<feature type="binding site" evidence="12">
    <location>
        <position position="104"/>
    </location>
    <ligand>
        <name>NADPH</name>
        <dbReference type="ChEBI" id="CHEBI:57783"/>
    </ligand>
</feature>
<dbReference type="UniPathway" id="UPA00050">
    <property type="reaction ID" value="UER00063"/>
</dbReference>
<dbReference type="GO" id="GO:0004412">
    <property type="term" value="F:homoserine dehydrogenase activity"/>
    <property type="evidence" value="ECO:0007669"/>
    <property type="project" value="UniProtKB-EC"/>
</dbReference>
<dbReference type="SUPFAM" id="SSF55021">
    <property type="entry name" value="ACT-like"/>
    <property type="match status" value="1"/>
</dbReference>
<evidence type="ECO:0000256" key="11">
    <source>
        <dbReference type="PIRSR" id="PIRSR000098-1"/>
    </source>
</evidence>
<evidence type="ECO:0000256" key="2">
    <source>
        <dbReference type="ARBA" id="ARBA00005062"/>
    </source>
</evidence>
<sequence>MGEKVVRIGLFGLGTVGGGIVELLQRKNKEKGDYEFVLEKIAVKHLDKERPISVPSHLLTTNHQEILENPKIDTVIEVIGGINPAKEIILEALRKGKNVVTANKALLARIGSQLFGEAVKNDCYLGVRASNVASYRLIESLTFSPFQIEKLVGVFNATCNYILTQMEKKRENFSSVLEKAQEIGYAEQDPSNDIDGYDTAHKLVVLLSLAMGYFLPLESVFIEGIRRISYQDILFARELGYRIKLLAIAKRRDNNLEVRVHPALVPMDKELAQLEGIENGLELRDEVGVEVGMQAPGAGKYPTATAILEDLICIAKGRKLILPQQRRYLNLKKMGEIESEYYLRFNVLDQVGVLAKISGILGSHNISIKSVIQKGKAKKSLSSVPIIMLTHEAKEEATQDALKKIDALPVVKGKSLLIRVEEGIL</sequence>
<dbReference type="GO" id="GO:0009088">
    <property type="term" value="P:threonine biosynthetic process"/>
    <property type="evidence" value="ECO:0007669"/>
    <property type="project" value="UniProtKB-UniPathway"/>
</dbReference>
<dbReference type="SUPFAM" id="SSF51735">
    <property type="entry name" value="NAD(P)-binding Rossmann-fold domains"/>
    <property type="match status" value="1"/>
</dbReference>
<dbReference type="GO" id="GO:0050661">
    <property type="term" value="F:NADP binding"/>
    <property type="evidence" value="ECO:0007669"/>
    <property type="project" value="InterPro"/>
</dbReference>
<dbReference type="GO" id="GO:0009086">
    <property type="term" value="P:methionine biosynthetic process"/>
    <property type="evidence" value="ECO:0007669"/>
    <property type="project" value="UniProtKB-KW"/>
</dbReference>
<evidence type="ECO:0000256" key="1">
    <source>
        <dbReference type="ARBA" id="ARBA00005056"/>
    </source>
</evidence>
<comment type="caution">
    <text evidence="16">The sequence shown here is derived from an EMBL/GenBank/DDBJ whole genome shotgun (WGS) entry which is preliminary data.</text>
</comment>
<dbReference type="Gene3D" id="3.30.360.10">
    <property type="entry name" value="Dihydrodipicolinate Reductase, domain 2"/>
    <property type="match status" value="1"/>
</dbReference>
<comment type="pathway">
    <text evidence="1 13">Amino-acid biosynthesis; L-threonine biosynthesis; L-threonine from L-aspartate: step 3/5.</text>
</comment>
<evidence type="ECO:0000256" key="10">
    <source>
        <dbReference type="ARBA" id="ARBA00023167"/>
    </source>
</evidence>
<keyword evidence="8 12" id="KW-0521">NADP</keyword>
<dbReference type="PIRSF" id="PIRSF000098">
    <property type="entry name" value="Homoser_dehydrog"/>
    <property type="match status" value="1"/>
</dbReference>
<keyword evidence="7 13" id="KW-0791">Threonine biosynthesis</keyword>
<evidence type="ECO:0000256" key="7">
    <source>
        <dbReference type="ARBA" id="ARBA00022697"/>
    </source>
</evidence>
<evidence type="ECO:0000259" key="15">
    <source>
        <dbReference type="PROSITE" id="PS51671"/>
    </source>
</evidence>
<dbReference type="InterPro" id="IPR019811">
    <property type="entry name" value="HDH_CS"/>
</dbReference>
<gene>
    <name evidence="16" type="ORF">E3J84_03925</name>
</gene>
<evidence type="ECO:0000313" key="16">
    <source>
        <dbReference type="EMBL" id="TET10514.1"/>
    </source>
</evidence>
<dbReference type="Pfam" id="PF00742">
    <property type="entry name" value="Homoserine_dh"/>
    <property type="match status" value="1"/>
</dbReference>
<reference evidence="16 17" key="1">
    <citation type="submission" date="2019-03" db="EMBL/GenBank/DDBJ databases">
        <title>Metabolic potential of uncultured bacteria and archaea associated with petroleum seepage in deep-sea sediments.</title>
        <authorList>
            <person name="Dong X."/>
            <person name="Hubert C."/>
        </authorList>
    </citation>
    <scope>NUCLEOTIDE SEQUENCE [LARGE SCALE GENOMIC DNA]</scope>
    <source>
        <strain evidence="16">E44_bin7</strain>
    </source>
</reference>
<evidence type="ECO:0000256" key="13">
    <source>
        <dbReference type="RuleBase" id="RU000579"/>
    </source>
</evidence>
<comment type="pathway">
    <text evidence="2 13">Amino-acid biosynthesis; L-methionine biosynthesis via de novo pathway; L-homoserine from L-aspartate: step 3/3.</text>
</comment>
<dbReference type="Proteomes" id="UP000316360">
    <property type="component" value="Unassembled WGS sequence"/>
</dbReference>
<keyword evidence="9 13" id="KW-0560">Oxidoreductase</keyword>